<dbReference type="SMART" id="SM00822">
    <property type="entry name" value="PKS_KR"/>
    <property type="match status" value="2"/>
</dbReference>
<feature type="domain" description="Ketosynthase family 3 (KS3)" evidence="16">
    <location>
        <begin position="4989"/>
        <end position="5413"/>
    </location>
</feature>
<proteinExistence type="inferred from homology"/>
<feature type="active site" description="Proton acceptor; for dehydratase activity" evidence="13">
    <location>
        <position position="1771"/>
    </location>
</feature>
<dbReference type="Gene3D" id="3.40.50.150">
    <property type="entry name" value="Vaccinia Virus protein VP39"/>
    <property type="match status" value="2"/>
</dbReference>
<feature type="active site" description="Proton donor; for dehydratase activity" evidence="13">
    <location>
        <position position="1948"/>
    </location>
</feature>
<evidence type="ECO:0000256" key="2">
    <source>
        <dbReference type="ARBA" id="ARBA00003299"/>
    </source>
</evidence>
<dbReference type="PANTHER" id="PTHR43775:SF37">
    <property type="entry name" value="SI:DKEY-61P9.11"/>
    <property type="match status" value="1"/>
</dbReference>
<dbReference type="GO" id="GO:0017000">
    <property type="term" value="P:antibiotic biosynthetic process"/>
    <property type="evidence" value="ECO:0007669"/>
    <property type="project" value="UniProtKB-KW"/>
</dbReference>
<evidence type="ECO:0000256" key="7">
    <source>
        <dbReference type="ARBA" id="ARBA00022490"/>
    </source>
</evidence>
<dbReference type="Pfam" id="PF00668">
    <property type="entry name" value="Condensation"/>
    <property type="match status" value="2"/>
</dbReference>
<dbReference type="SMART" id="SM00826">
    <property type="entry name" value="PKS_DH"/>
    <property type="match status" value="1"/>
</dbReference>
<dbReference type="GO" id="GO:0004315">
    <property type="term" value="F:3-oxoacyl-[acyl-carrier-protein] synthase activity"/>
    <property type="evidence" value="ECO:0007669"/>
    <property type="project" value="InterPro"/>
</dbReference>
<dbReference type="Gene3D" id="3.40.50.720">
    <property type="entry name" value="NAD(P)-binding Rossmann-like Domain"/>
    <property type="match status" value="2"/>
</dbReference>
<dbReference type="GO" id="GO:0006633">
    <property type="term" value="P:fatty acid biosynthetic process"/>
    <property type="evidence" value="ECO:0007669"/>
    <property type="project" value="InterPro"/>
</dbReference>
<dbReference type="SMART" id="SM00825">
    <property type="entry name" value="PKS_KS"/>
    <property type="match status" value="4"/>
</dbReference>
<dbReference type="InterPro" id="IPR036291">
    <property type="entry name" value="NAD(P)-bd_dom_sf"/>
</dbReference>
<dbReference type="InterPro" id="IPR042104">
    <property type="entry name" value="PKS_dehydratase_sf"/>
</dbReference>
<dbReference type="SUPFAM" id="SSF53335">
    <property type="entry name" value="S-adenosyl-L-methionine-dependent methyltransferases"/>
    <property type="match status" value="2"/>
</dbReference>
<dbReference type="PROSITE" id="PS00012">
    <property type="entry name" value="PHOSPHOPANTETHEINE"/>
    <property type="match status" value="1"/>
</dbReference>
<dbReference type="Pfam" id="PF13193">
    <property type="entry name" value="AMP-binding_C"/>
    <property type="match status" value="2"/>
</dbReference>
<geneLocation type="plasmid" evidence="18">
    <name>unnamed2</name>
</geneLocation>
<dbReference type="InterPro" id="IPR000073">
    <property type="entry name" value="AB_hydrolase_1"/>
</dbReference>
<dbReference type="InterPro" id="IPR036736">
    <property type="entry name" value="ACP-like_sf"/>
</dbReference>
<dbReference type="CDD" id="cd02440">
    <property type="entry name" value="AdoMet_MTases"/>
    <property type="match status" value="1"/>
</dbReference>
<evidence type="ECO:0000256" key="6">
    <source>
        <dbReference type="ARBA" id="ARBA00022450"/>
    </source>
</evidence>
<dbReference type="InterPro" id="IPR054514">
    <property type="entry name" value="RhiE-like_linker"/>
</dbReference>
<dbReference type="Pfam" id="PF08659">
    <property type="entry name" value="KR"/>
    <property type="match status" value="2"/>
</dbReference>
<dbReference type="SUPFAM" id="SSF47336">
    <property type="entry name" value="ACP-like"/>
    <property type="match status" value="6"/>
</dbReference>
<dbReference type="InterPro" id="IPR013217">
    <property type="entry name" value="Methyltransf_12"/>
</dbReference>
<evidence type="ECO:0000256" key="5">
    <source>
        <dbReference type="ARBA" id="ARBA00006432"/>
    </source>
</evidence>
<dbReference type="InterPro" id="IPR010071">
    <property type="entry name" value="AA_adenyl_dom"/>
</dbReference>
<dbReference type="GO" id="GO:0031177">
    <property type="term" value="F:phosphopantetheine binding"/>
    <property type="evidence" value="ECO:0007669"/>
    <property type="project" value="InterPro"/>
</dbReference>
<dbReference type="InterPro" id="IPR041698">
    <property type="entry name" value="Methyltransf_25"/>
</dbReference>
<gene>
    <name evidence="18" type="ORF">EX87_20355</name>
</gene>
<dbReference type="PROSITE" id="PS00455">
    <property type="entry name" value="AMP_BINDING"/>
    <property type="match status" value="2"/>
</dbReference>
<evidence type="ECO:0000259" key="17">
    <source>
        <dbReference type="PROSITE" id="PS52019"/>
    </source>
</evidence>
<dbReference type="PROSITE" id="PS50075">
    <property type="entry name" value="CARRIER"/>
    <property type="match status" value="6"/>
</dbReference>
<dbReference type="InterPro" id="IPR014030">
    <property type="entry name" value="Ketoacyl_synth_N"/>
</dbReference>
<dbReference type="Gene3D" id="3.10.129.110">
    <property type="entry name" value="Polyketide synthase dehydratase"/>
    <property type="match status" value="1"/>
</dbReference>
<reference evidence="18" key="1">
    <citation type="submission" date="2015-03" db="EMBL/GenBank/DDBJ databases">
        <title>MIGS Cultured Bacterial/Archaeal sample from Brevibacillus laterosporus.</title>
        <authorList>
            <person name="Zeng D."/>
            <person name="Zhu L."/>
            <person name="Dong G."/>
            <person name="Ye W."/>
            <person name="Ren D."/>
            <person name="Wu L."/>
            <person name="Xu J."/>
            <person name="Li G."/>
            <person name="Guo L."/>
        </authorList>
    </citation>
    <scope>NUCLEOTIDE SEQUENCE</scope>
    <source>
        <strain evidence="18">B9</strain>
        <plasmid evidence="18">unnamed2</plasmid>
    </source>
</reference>
<dbReference type="InterPro" id="IPR009081">
    <property type="entry name" value="PP-bd_ACP"/>
</dbReference>
<dbReference type="FunFam" id="3.30.300.30:FF:000015">
    <property type="entry name" value="Nonribosomal peptide synthase SidD"/>
    <property type="match status" value="2"/>
</dbReference>
<dbReference type="GO" id="GO:0009403">
    <property type="term" value="P:toxin biosynthetic process"/>
    <property type="evidence" value="ECO:0007669"/>
    <property type="project" value="UniProtKB-ARBA"/>
</dbReference>
<evidence type="ECO:0000256" key="9">
    <source>
        <dbReference type="ARBA" id="ARBA00022679"/>
    </source>
</evidence>
<dbReference type="InterPro" id="IPR014031">
    <property type="entry name" value="Ketoacyl_synth_C"/>
</dbReference>
<sequence length="7442" mass="827617">MNLGNVSELIAQYKGGKLSKSEIKNILHRMQNEWKKQPLSEGQKGLWAIQKSNKESSAYHIPLCFRVVDLDLSCFTNACHFILEQYPILNAVFTMEGATPYQVDSKHKSLSLTIEDVHSLSEADLITHIQNRMQMPFDLEKGPLFRVSVFKNSGSESIVLITIHHIIIDGGSVPVLLQMLFEAYETYMNGREPEVETLDSTYVDYVEREQALINMNGSAYLAYWEDKLKQPLPRLNLPLDKARSSVKSTTGDIWSQHIDIVQGERLKSFAAKQGVYVWTVILAAFNVLLHKYSGQNDIMIGMPVNQRNEKRFEKLIGFCINMMPVRSKISMETSFESYLDKLQNDVIDGMACSYPFPLLVRKLNLGYDSVLSPLFQTSFVYQDVLDSLLREEHGFTLMDEIQQQSEYEITLEVMNKPDSMLLNWKYDSSIFEQSTIERMGQHFTNIVESIFVNPSAKICEISMLSQQEADLIMNEWNSSEVQYPQDMCIHQLFEQKALKRPQDIAVMDSTDHISYKVLNQKADALAAYLSFEGIGTGSLVAVCVERSLNMVVALLGILKTGAAYVPIDPNTPHERVGHILKDSGVKIALVHGKTNHFLDNVLMQCGTALEDIRLVDLDIQGEQIYSTSPESDVYVNKVDSKNVDIDNPAYVIYTSGTTGAPKGVCVTHRSILNTLYFLEQEYPLGKEDRYLLKTNYTFDVSIAELFGWFVGDGCLVIAPPGAEKSPSKLVDCVIRFGITHINFVPSMLSLFFDAAKENYQQGESRSLKYILVAGEAFPKELADKCVSLFDGARVENVYGPTEASIYATYFSCKNSNSNNTTIPIGRPIPNTKLYILDRETNGLSPIGVPGELCIAGPGLAMGYLNNEELTNKVFVENPLVPGERIYRTGDLARWRSDGVVEYMGRLDFQVKVRGFRIELEEIEYHLAHHDYIKECAVVVRGSGDTAQLVAYYVPVATSMKSTSEDAHTLKKYLASKLPAYMVPDFVIQLEHLPLTSNGKLDRKFLMNRTITIHQKPQTSDRGNVTQDRVLSIWKEVLNIENLEPTDAFFEAGGNSLLAVTLAERIGTEFNVSFDSTDLFTYPNVNSICKYLSETGSVQISIEEEAECPLDNYSVHAKRYPQYYKESAAVIGISCHFPGARNYKEFWNNLMDGKNSAVYFDDNVLQKSNIPPDILENPNYVPVNIGLEGKESFDGEFFKLSPSHVALMDPQFRQLLLHAWRVVEDAGYYHKNIPNTGVYVTTANHNYGALSENSFRTKEVTESPEQYLAWVLSQSGSVSSMISYQLGFTGPSLSVHSNCSSSMSALDLAFQALMSGKIDYAIVAAGGISHLDRKGYIYQPGLNFSSDGQIKTFDSNADGMMGGEGVGAILLKRASDAVESNDHIYGILRGVATNSDGGDTPGFYSPSANGQGKVIQKVIEQTKVSPDTITYVEAHGTGTKLGDPVEFKALTDVYRRYTSKNSFCVIGSLKPNIGHLDTAAGLAGCIKVLLALQNKQIPPSINYSAPNPKIDVEQSPFYIVKDAIEWSVDEYPRRAAVSSIGLGGTNGHAIFEEYMDMLSYKNDIESCDNDNGFIVPVSAHKESILSSYVNALYEYVQTLDSGKDRTQSQRLLANIAYTFQTGRAQMKYRVAFVVQNLAQFLEGMQQYLHGNQSSLYVTGLREKNSNHVVVEQHASNMTLRDNVSEIVQAWVSGANIDWTTYYPPAVFKRMSLPTYPFELKSYDWPQQNSDVHKDTSLVGSPIHPLLHRNVSTFDQIKYRSFFSVREFFLADHIVDGRMLMPAVAVLEMARAAITNAMQCEDEMEPHIMFKNISWIRPIYILETGIVLDVELVRVNSGKDDRIKFSIVSVEKNELVQHAEGEAIILPLKREASVDVKALLNKASGISIPKNVCYDYIKLAGIDYGDSFKIVDIVHRGIEAGTLFAIGELRLPDALSSTSSQYLLHPSMLDGAIQTSIGLVSDEVVGRMKQQDTSVFQEQDIMIPFSMNSMEIYGSCKEHMYSIVRDGDPSQKSTFSKLLDIDLVDKNGKICVSMRGVGYRKFSDSRIHSRNVTQPQTAKQHTIIPVWKPVCLSEGGKVFSANHTEVELGTTLVFYTSDKYYSEIKKKISGECRHILIKPADTIDVLQGMIEAENVSHIIWFAPAGSDADSHVRNLIEDQESGTFHLFRLIKACLHLGYGVKKLRWTVVTFSSQKIKTDDQVNPAHAGVHGLISSMAKEYAHWDIALLDVPSDMPVPLDKIVSIPSTNGKTLGLRNNEWFAQELMTVQTQPNYTAGYRECGVYIVIGGAGGIGELWTRYMIEHYRASVVWIGRRPMDQHIRQQLDSISKFADKHNAIAPIYISADACDRSQLTRAYERIREIYPTINGVVHSAIVLADKSLAYMDEECFKSVMSVKVDTSVNMVEVFLQERLDFILFFSSIESFVREAGQANYAAGCTFIDSFAQALGSDTDWFKEKPLIKTMNWGYWGNVGVVSDDFYKERMAALGFDSLETNEAMTHLQRFLSGPFSQISLVKTLKDDALELLGNLGNARQLVTTIPNVLEDKHIWSNIGGDAAQINALMETLPPQSMQDMTLNLICGILKDLSRSSETGESKLNLPSLYRMLPKNMHRWLDESKRQLLLRGFAKQDNGGNLVLDESLARSTNVMWHQWESEKQAWLKNKNLTPHVRLVENCLKGLKDVLLGQKKATDIIFPNSSMDALDGIYKGSPVVDYFNLELSRILCDVIKSQLIHRPDARFRILEVGAGTGGTTTNVLAALEPFSDSIDEYCYTDISKAFLNHAEDTFFKNYPYLKTRILNIEDNPVDQGFEEGYYDVVISTNALHATSNIRKTMLNIKSLMKSNAVVLLNEMCSNNILAHVTFGLLDGWWLYQDEEVRIPGSPGLTGESWIDILSELGFINATLPDVKAKYLGQQVIVAASNGIIFDSDFYTRTTTPTDQDVKGDAYADLSPVSRSGVERTATQTSNKDLLIEMTQTYLIRLISEALNVPESELDVDTDLEEYGLDSILVVKINNELANRFNNLDSSLLFEYKCISALTNYLISERFEELQVLMGNSGSLGEGTDSESELRKRCANYLKSIIGKTLKVEIADIDEYRSLFDYGLDSILVVKINNDLSSNFKELESSLVFDHPTVSELVNYLISTRKEELANVLGMVSEHIGTNSQFGAESIESHSRISLDSSISKSVKMASTIQPKIAIVGLNVRMPGAANVDEFWEKIANGINCITPFPEDRWWYDDTPIENKYGGFLEDVGCFDAPFFGISEKDAAMMDPQERVFIETVYRAIEDAGYTPENLSDSRKIGVFVGVMNATYNNRASYSSIANRTSYLFDFQGTSLAVDTACSSSLTAIHLAVESILRGENECAIAGGVNLLLNMDHFKLLSDLNMLTPDQTCRPFAENANGFLVSEGVGAVVLRPLEKAIENGDHIYGIIKGSAVNASGRSYKYNVSNMKAQVDVVVEAMKNADVTPNALSYIETHGTGTSLGDSIEVSALKRAFQTESDGSERCAIGSVKSNIGHSESASGMAALAKVLMQIKHRKLAPSINCEELNSGIIFSNTPFYVQRELTDWVPPVQKDGNPTLIAGISSFGAGGSNAHMIIEEYHPESLYQHREEVTHSRKTVLIPLSAQNIERLEIIISNLVHYLDKCKYNLEDIAYTLQLGREHLEARILLRVSSVEELVTKLQSVLNNGLTDVVMIKHLDKLAREYAKNEAVQESIIAAIKSYNEESISAHWLGGHPVPWDLLYSFARPYRVSLPTYPFKKLFYWETELKEVCEISEKQSKIDALHISTAPVKHSSKERLFEAETSLFSAAQMFLANAIEEETSYPMKASSFETSFLDLNLPSKSLIRITQLIRKQIDTQFDSASIFEYSTVNALASYLSETCPDRIQALIKRTDEHHSSEYHTYIDEPGAEKYAYLLSSSQQGIWALQKAFPESSSYNVPMCFRTSQLDRKALERAYQYTLTQHPILTGVIGEKNGELIMIENSGSAPNIVETDLTHMSESEALAYMKQESSQPISLDEGPICRLHIYRTSGNAAFILFNVHHIVFDGQSAIVFMKTLFKSYQTVTDGGVLSTQASVATYSDFVSQEQQLVTSEEGTSRLDYWKRQLHDAPAPIELYTDHPRKDKFLVSKGATLKYSMSAEESRAVIQTAHRLNVYSSTVFMTMLNVLLYVHTEQRDIVVGMPINCRDGQLYENVIGNFVNMIPVRTCINDQDNLDTLCKNLQRTVINGVSNSYPFPLLIRKLGLTADSGSAPLFQIAYMYQDWADTESVGIHSFQYVEGIHQEGEYELVLEVIEPSNPDKNYTLNWKYNDELFDEETISCLSSHFLQLLNTFISNPAQPVDAVSVMSTAEADRVLNQWNDTKTDYPREMCVHQLFMRKAKEVPHATALVYDDTHVSYAELNERSNELASYLQQLGVGPNKLVAVYVDRSVELVVLLLGILKSGAAYVPLDPEYPDERVAHILSDSGAKIVLTRSSFATKLKRIVGDLDVTTKPLITTIDQDALQEVSMIHEMQSTTSLATSDDLAYVIYTSGSTGKPKGVMVHHQALTNFLFSMAKEPGLGVDDIMLAVTTHCFDISVLELFLPLIQGARCYICDTATSKNGDSLKALIEKVRPTIMQATPSTWSMLFYCGWRNPEKLKILCGGEAMSTSLRQQICDLGTDAWNLYGPTETTVWSTVSRVSANGPMTIGKPIANTQIYILNDRGKPNPVAVPGELCISGDGVSKGYWNRPELSAEKFIDNSLTSTGRLYKTGDLARWRPDGSIEYLGRIDSQVKLRGYRIELGEIEAQLINHSAIDQCAVVDKVLGEEKQLVAYFTSRLSNTIDTQVDELELKTYLAKRLPGYMVPAYFVALDKLPQTPNGKLDRKQLRSLPISNRRPTETANGEGYNVSAILAIWENVLGIENIRADEGFFEVGGSSVSAAIVANKISKTFQVSFSVTDMFKYSKARDIAAYLDNIGNENKVADTLIKDIDHGKAKEGQQIKSDTLPDYYKNSVAIIGISCQFPGSDNYTQFWNNLVNGVESVRFYSQDELKEMHMNPEVIKDKHFVPAQSSLEGKYDFDPEFFKISAKDAELLDPQLRLLLSNSWKAIEDAGYVPSEISDAAVYMSTCNSQYHADLINNTDKKDSEALVNFLMSQMGTIPTMISYKLGLKGPSMFIHTNCSSSLSGLSVAFNAIQAKQCTHALVGAAAVYAPTGVGYLYEEGLSLSSDGHCKAFDASADGMIGGEGVAVLLLKDAVQAIEDNDNIYAIIRGIGINNDGNDKSGFYAPSVSGQSDVIKQVYKATNINPDTISYVEAHGTGTKLGDPIEISALSDAYREFTSQNQYCAIGSVKSNIGHLDAAAGLAGCIKTALLLRNGYVPASINYQHPNPNITFETSPFFVAAEGRPLQQSDSPLRAALSSFGIGGTNVHAILEAPILQADRTQQKRGLEEKPSIVPLSALKQDNLKQYVEAMLDFLLSSSGQVSLNSIAYTLQAGRVSLPCRIVFLVRDITELIESLTLYIEGKQDNRRFIGEMNNNGITSIISDEADQALLLNQWIDTGNLMKIAQWWVAGGNIHWSSLYGDQRPPRVSVPTYPFSKELYYLEKSSMKQVMSPVPSTKDEYSIMTFEECWEASPIQQTNLVEGKTIVCFLHDFEARQKFSDYVSVYASGLNVIYVGKGDTFQKVSDTFYVIDSNDPNAVVHLFDDLYMNRIDVCSVVYMWTVEDNRALIDTSYVIGVIQTIARSLLYIPDVVIAGTYVNDIEQASLDCLIGIERSIKQVFTDTTVRVLLSENMSDLEYWAPIVVKELSSMKRTSALYSDGVRYSSVIRPVSIPSDLGTPIVSGGTYVVAGGTGGIGRKLTEYLVANYNAQIILIGRSDYDITSAEWIQNLGEKSRLITYWQVDISDADALSQHYEVYRKNNTSVNGVFHVAGIAEKSIFTEKSLDDINKVLCPKTYGTLSIEKVFGSASLDFICHFSSIASVIGDFGSCDYAIANRFQSSLTRAKQTDTEQSFPVYSINWPILEDGGLGSLARKGKDKHSMEMYLTSSAQKPLDFAKVMNLLFATLQSGCVSPIIVNVQNRRAERVLGDYLSSAVRMITVNPSEVKLADNCDCNAKSEIDIFTTVTSVVKDIVSSLLNVPIEKLELTKNFADIGLDSIRLAQFARLLSERFGVSILPSVFFDYTNISELIEYILERHNTTIALSLLEQESEVSEIVTSCHARERLLPEASQLVRNSESSDKCDEDDDAIAIIGMSGLFPEAESVELFWENIVNGRDSVKEIPKSRFDVNAYYSEEATPMTTNCKWMGSIDKVGEFDPLFFEISPREARTMDPRQRHLLQEAWKALEDAEVGQEELACNTVGVFVGAEPGDYHLVTDDITVTSNSDAILASRLSYFLDLSGPVLAINTACSSGLIAVHQACASLRAGECDIAIVAAANFVLSPDSFIALSQMGMLSADGKCHTFDEHANGMVPGEAVTVLVLKRKSKAERDGNSIYSLIVGSGINYDGKTNGITAPSGRAQQALITSVYQKYNINPADIGHIVTHGTGTRLGDPVEINALIRTFEDVTDKKGYCALTSTKTNIGHTFAASGIVSLISLSESVRHGVIPASLNCQNESDYINWHDSPFYVNHSTKEWSHSGNGTRTGAVSAFGMSGSNAHVVLREYVPKTYVAPDPSPGYLLLLSAKTQEALNARIASMIELFEREEINQSMLARISDTLGKGRHHFRYRCAIVVTSAREALHVWRGVLSGTPDERVYAGLVERNFTADSSVVHELSHKFKQLKQLGISQEAYIQLITDLAQRYIEGYTLPWQKHDYQAVAKGISLPPYPFFTKRYWSKQKQEMLVSSETDTHPVGSQSEENQVQKTAIERQQHKSKSLTGLRNDSGNKGNIVELVSLDHYLRPLRKPAIHVHKPNDIVLAPLPLYAVGSTFKSRKDEKNAKVLKEHDILEDLKSAAAINFKGMVPTLNRTGVMVEHLIPYSSDFVEYAGICGGEVLDIGCAYGVATIAALENGARVFAVDLEQKHLDILEQRIDEQFRDRLTLKQGKLPNIDFEDGQFSAIHASRVIHFLSPEEVKLTLQKMYRWLKPGGKIFLSTDSPYFGYWQSKAPDYERRKREGDAWPGFIENVADYFDPVDVQGGPSLINALDPDVFERECMAAGFTVEKLGFFGSVGVDRNAQHAPDSGMEHVGIIAQKPFLPNKSRLNHRNSVFSKDGVCINYEVSGNGGMTIVLVHGLGCNSSFWANQIEYFSKKYRVVNIELAGHGDSGSNREKWTIEAYANDVASVVNSLELTNIVLVGHSLGGPVIVEAEYLISGNVIGLIGVETLHNVEPKHLSAEQLEIYVDSVFECDVEIKDMFLPNADPSLIKLVESVRNLVGKHILESSYREMVTYMQTVRNRIRIPITLINSSSWLTTNVNAAKHYGINVESIENVGHYSMLEAPERLNKAIENIVAKYKVLVTQQ</sequence>
<feature type="domain" description="Carrier" evidence="15">
    <location>
        <begin position="2968"/>
        <end position="3041"/>
    </location>
</feature>
<comment type="function">
    <text evidence="2">Involved in some intermediate steps for the synthesis of the antibiotic polyketide bacillaene which is involved in secondary metabolism.</text>
</comment>
<feature type="domain" description="Ketosynthase family 3 (KS3)" evidence="16">
    <location>
        <begin position="1124"/>
        <end position="1552"/>
    </location>
</feature>
<dbReference type="Gene3D" id="3.40.47.10">
    <property type="match status" value="4"/>
</dbReference>
<keyword evidence="6" id="KW-0596">Phosphopantetheine</keyword>
<dbReference type="InterPro" id="IPR020841">
    <property type="entry name" value="PKS_Beta-ketoAc_synthase_dom"/>
</dbReference>
<dbReference type="PROSITE" id="PS00606">
    <property type="entry name" value="KS3_1"/>
    <property type="match status" value="2"/>
</dbReference>
<comment type="subcellular location">
    <subcellularLocation>
        <location evidence="3">Cytoplasm</location>
    </subcellularLocation>
</comment>
<feature type="domain" description="Ketosynthase family 3 (KS3)" evidence="16">
    <location>
        <begin position="6226"/>
        <end position="6643"/>
    </location>
</feature>
<comment type="similarity">
    <text evidence="5">Belongs to the ATP-dependent AMP-binding enzyme family.</text>
</comment>
<dbReference type="InterPro" id="IPR025110">
    <property type="entry name" value="AMP-bd_C"/>
</dbReference>
<dbReference type="SMART" id="SM00823">
    <property type="entry name" value="PKS_PP"/>
    <property type="match status" value="6"/>
</dbReference>
<comment type="cofactor">
    <cofactor evidence="1">
        <name>pantetheine 4'-phosphate</name>
        <dbReference type="ChEBI" id="CHEBI:47942"/>
    </cofactor>
</comment>
<dbReference type="InterPro" id="IPR001242">
    <property type="entry name" value="Condensation_dom"/>
</dbReference>
<feature type="domain" description="Carrier" evidence="15">
    <location>
        <begin position="1020"/>
        <end position="1095"/>
    </location>
</feature>
<evidence type="ECO:0000256" key="13">
    <source>
        <dbReference type="PROSITE-ProRule" id="PRU01363"/>
    </source>
</evidence>
<keyword evidence="8" id="KW-0597">Phosphoprotein</keyword>
<dbReference type="Gene3D" id="3.30.300.30">
    <property type="match status" value="2"/>
</dbReference>
<accession>A0A0F6Y0Q5</accession>
<dbReference type="Pfam" id="PF14765">
    <property type="entry name" value="PS-DH"/>
    <property type="match status" value="1"/>
</dbReference>
<evidence type="ECO:0000256" key="10">
    <source>
        <dbReference type="ARBA" id="ARBA00022737"/>
    </source>
</evidence>
<dbReference type="Pfam" id="PF22336">
    <property type="entry name" value="RhiE-like_linker"/>
    <property type="match status" value="3"/>
</dbReference>
<keyword evidence="7" id="KW-0963">Cytoplasm</keyword>
<dbReference type="NCBIfam" id="TIGR01733">
    <property type="entry name" value="AA-adenyl-dom"/>
    <property type="match status" value="2"/>
</dbReference>
<name>A0A0F6Y0Q5_BRELA</name>
<dbReference type="InterPro" id="IPR045851">
    <property type="entry name" value="AMP-bd_C_sf"/>
</dbReference>
<evidence type="ECO:0000256" key="14">
    <source>
        <dbReference type="SAM" id="MobiDB-lite"/>
    </source>
</evidence>
<dbReference type="Pfam" id="PF08242">
    <property type="entry name" value="Methyltransf_12"/>
    <property type="match status" value="1"/>
</dbReference>
<dbReference type="Pfam" id="PF02801">
    <property type="entry name" value="Ketoacyl-synt_C"/>
    <property type="match status" value="4"/>
</dbReference>
<dbReference type="InterPro" id="IPR029058">
    <property type="entry name" value="AB_hydrolase_fold"/>
</dbReference>
<dbReference type="CDD" id="cd12116">
    <property type="entry name" value="A_NRPS_Ta1_like"/>
    <property type="match status" value="1"/>
</dbReference>
<dbReference type="NCBIfam" id="NF003417">
    <property type="entry name" value="PRK04813.1"/>
    <property type="match status" value="2"/>
</dbReference>
<dbReference type="InterPro" id="IPR020845">
    <property type="entry name" value="AMP-binding_CS"/>
</dbReference>
<dbReference type="FunFam" id="3.40.50.980:FF:000001">
    <property type="entry name" value="Non-ribosomal peptide synthetase"/>
    <property type="match status" value="2"/>
</dbReference>
<feature type="domain" description="Carrier" evidence="15">
    <location>
        <begin position="3801"/>
        <end position="3878"/>
    </location>
</feature>
<evidence type="ECO:0000256" key="12">
    <source>
        <dbReference type="ARBA" id="ARBA00023268"/>
    </source>
</evidence>
<feature type="region of interest" description="Disordered" evidence="14">
    <location>
        <begin position="6825"/>
        <end position="6863"/>
    </location>
</feature>
<dbReference type="Gene3D" id="3.30.559.30">
    <property type="entry name" value="Nonribosomal peptide synthetase, condensation domain"/>
    <property type="match status" value="2"/>
</dbReference>
<evidence type="ECO:0008006" key="19">
    <source>
        <dbReference type="Google" id="ProtNLM"/>
    </source>
</evidence>
<dbReference type="SUPFAM" id="SSF53474">
    <property type="entry name" value="alpha/beta-Hydrolases"/>
    <property type="match status" value="1"/>
</dbReference>
<evidence type="ECO:0000313" key="18">
    <source>
        <dbReference type="EMBL" id="AKF95936.1"/>
    </source>
</evidence>
<dbReference type="Pfam" id="PF00550">
    <property type="entry name" value="PP-binding"/>
    <property type="match status" value="6"/>
</dbReference>
<dbReference type="Gene3D" id="3.40.50.980">
    <property type="match status" value="4"/>
</dbReference>
<dbReference type="InterPro" id="IPR049551">
    <property type="entry name" value="PKS_DH_C"/>
</dbReference>
<dbReference type="InterPro" id="IPR057326">
    <property type="entry name" value="KR_dom"/>
</dbReference>
<dbReference type="InterPro" id="IPR020806">
    <property type="entry name" value="PKS_PP-bd"/>
</dbReference>
<dbReference type="Pfam" id="PF00501">
    <property type="entry name" value="AMP-binding"/>
    <property type="match status" value="2"/>
</dbReference>
<feature type="domain" description="PKS/mFAS DH" evidence="17">
    <location>
        <begin position="1742"/>
        <end position="2046"/>
    </location>
</feature>
<dbReference type="PROSITE" id="PS52004">
    <property type="entry name" value="KS3_2"/>
    <property type="match status" value="4"/>
</dbReference>
<keyword evidence="11" id="KW-0045">Antibiotic biosynthesis</keyword>
<feature type="compositionally biased region" description="Polar residues" evidence="14">
    <location>
        <begin position="6825"/>
        <end position="6844"/>
    </location>
</feature>
<dbReference type="GO" id="GO:0005886">
    <property type="term" value="C:plasma membrane"/>
    <property type="evidence" value="ECO:0007669"/>
    <property type="project" value="TreeGrafter"/>
</dbReference>
<evidence type="ECO:0000259" key="15">
    <source>
        <dbReference type="PROSITE" id="PS50075"/>
    </source>
</evidence>
<dbReference type="SUPFAM" id="SSF52777">
    <property type="entry name" value="CoA-dependent acyltransferases"/>
    <property type="match status" value="4"/>
</dbReference>
<feature type="domain" description="Carrier" evidence="15">
    <location>
        <begin position="3067"/>
        <end position="3140"/>
    </location>
</feature>
<dbReference type="Pfam" id="PF21089">
    <property type="entry name" value="PKS_DH_N"/>
    <property type="match status" value="1"/>
</dbReference>
<dbReference type="SUPFAM" id="SSF53901">
    <property type="entry name" value="Thiolase-like"/>
    <property type="match status" value="4"/>
</dbReference>
<dbReference type="PROSITE" id="PS52019">
    <property type="entry name" value="PKS_MFAS_DH"/>
    <property type="match status" value="1"/>
</dbReference>
<dbReference type="InterPro" id="IPR023213">
    <property type="entry name" value="CAT-like_dom_sf"/>
</dbReference>
<dbReference type="Gene3D" id="2.30.38.10">
    <property type="entry name" value="Luciferase, Domain 3"/>
    <property type="match status" value="2"/>
</dbReference>
<evidence type="ECO:0000256" key="8">
    <source>
        <dbReference type="ARBA" id="ARBA00022553"/>
    </source>
</evidence>
<dbReference type="EMBL" id="CP011076">
    <property type="protein sequence ID" value="AKF95936.1"/>
    <property type="molecule type" value="Genomic_DNA"/>
</dbReference>
<dbReference type="Gene3D" id="1.10.1200.10">
    <property type="entry name" value="ACP-like"/>
    <property type="match status" value="6"/>
</dbReference>
<dbReference type="InterPro" id="IPR016039">
    <property type="entry name" value="Thiolase-like"/>
</dbReference>
<comment type="pathway">
    <text evidence="4">Antibiotic biosynthesis; bacillaene biosynthesis.</text>
</comment>
<organism evidence="18">
    <name type="scientific">Brevibacillus laterosporus</name>
    <name type="common">Bacillus laterosporus</name>
    <dbReference type="NCBI Taxonomy" id="1465"/>
    <lineage>
        <taxon>Bacteria</taxon>
        <taxon>Bacillati</taxon>
        <taxon>Bacillota</taxon>
        <taxon>Bacilli</taxon>
        <taxon>Bacillales</taxon>
        <taxon>Paenibacillaceae</taxon>
        <taxon>Brevibacillus</taxon>
    </lineage>
</organism>
<dbReference type="Pfam" id="PF00109">
    <property type="entry name" value="ketoacyl-synt"/>
    <property type="match status" value="4"/>
</dbReference>
<feature type="domain" description="Carrier" evidence="15">
    <location>
        <begin position="6103"/>
        <end position="6177"/>
    </location>
</feature>
<dbReference type="GO" id="GO:0071770">
    <property type="term" value="P:DIM/DIP cell wall layer assembly"/>
    <property type="evidence" value="ECO:0007669"/>
    <property type="project" value="TreeGrafter"/>
</dbReference>
<keyword evidence="9" id="KW-0808">Transferase</keyword>
<dbReference type="InterPro" id="IPR029063">
    <property type="entry name" value="SAM-dependent_MTases_sf"/>
</dbReference>
<dbReference type="CDD" id="cd08953">
    <property type="entry name" value="KR_2_SDR_x"/>
    <property type="match status" value="1"/>
</dbReference>
<feature type="domain" description="Carrier" evidence="15">
    <location>
        <begin position="4880"/>
        <end position="4955"/>
    </location>
</feature>
<feature type="region of interest" description="N-terminal hotdog fold" evidence="13">
    <location>
        <begin position="1742"/>
        <end position="1868"/>
    </location>
</feature>
<evidence type="ECO:0000256" key="4">
    <source>
        <dbReference type="ARBA" id="ARBA00004789"/>
    </source>
</evidence>
<dbReference type="InterPro" id="IPR050091">
    <property type="entry name" value="PKS_NRPS_Biosynth_Enz"/>
</dbReference>
<dbReference type="InterPro" id="IPR020807">
    <property type="entry name" value="PKS_DH"/>
</dbReference>
<dbReference type="InterPro" id="IPR049552">
    <property type="entry name" value="PKS_DH_N"/>
</dbReference>
<dbReference type="GO" id="GO:0005737">
    <property type="term" value="C:cytoplasm"/>
    <property type="evidence" value="ECO:0007669"/>
    <property type="project" value="UniProtKB-SubCell"/>
</dbReference>
<dbReference type="Gene3D" id="3.40.50.1820">
    <property type="entry name" value="alpha/beta hydrolase"/>
    <property type="match status" value="1"/>
</dbReference>
<dbReference type="InterPro" id="IPR006162">
    <property type="entry name" value="Ppantetheine_attach_site"/>
</dbReference>
<evidence type="ECO:0000256" key="1">
    <source>
        <dbReference type="ARBA" id="ARBA00001957"/>
    </source>
</evidence>
<dbReference type="SMART" id="SM01294">
    <property type="entry name" value="PKS_PP_betabranch"/>
    <property type="match status" value="1"/>
</dbReference>
<dbReference type="InterPro" id="IPR049900">
    <property type="entry name" value="PKS_mFAS_DH"/>
</dbReference>
<dbReference type="Gene3D" id="1.10.1240.100">
    <property type="match status" value="4"/>
</dbReference>
<dbReference type="UniPathway" id="UPA01003"/>
<evidence type="ECO:0000256" key="11">
    <source>
        <dbReference type="ARBA" id="ARBA00023194"/>
    </source>
</evidence>
<keyword evidence="10" id="KW-0677">Repeat</keyword>
<dbReference type="GO" id="GO:0004312">
    <property type="term" value="F:fatty acid synthase activity"/>
    <property type="evidence" value="ECO:0007669"/>
    <property type="project" value="TreeGrafter"/>
</dbReference>
<feature type="domain" description="Ketosynthase family 3 (KS3)" evidence="16">
    <location>
        <begin position="3189"/>
        <end position="3595"/>
    </location>
</feature>
<dbReference type="Pfam" id="PF12697">
    <property type="entry name" value="Abhydrolase_6"/>
    <property type="match status" value="1"/>
</dbReference>
<protein>
    <recommendedName>
        <fullName evidence="19">Amino acid adenylation domain-containing protein</fullName>
    </recommendedName>
</protein>
<feature type="region of interest" description="C-terminal hotdog fold" evidence="13">
    <location>
        <begin position="1882"/>
        <end position="2046"/>
    </location>
</feature>
<dbReference type="RefSeq" id="WP_031415136.1">
    <property type="nucleotide sequence ID" value="NZ_CP011076.1"/>
</dbReference>
<dbReference type="SUPFAM" id="SSF51735">
    <property type="entry name" value="NAD(P)-binding Rossmann-fold domains"/>
    <property type="match status" value="3"/>
</dbReference>
<dbReference type="Pfam" id="PF22621">
    <property type="entry name" value="CurL-like_PKS_C"/>
    <property type="match status" value="1"/>
</dbReference>
<dbReference type="SUPFAM" id="SSF56801">
    <property type="entry name" value="Acetyl-CoA synthetase-like"/>
    <property type="match status" value="2"/>
</dbReference>
<evidence type="ECO:0000259" key="16">
    <source>
        <dbReference type="PROSITE" id="PS52004"/>
    </source>
</evidence>
<dbReference type="InterPro" id="IPR000873">
    <property type="entry name" value="AMP-dep_synth/lig_dom"/>
</dbReference>
<keyword evidence="18" id="KW-0614">Plasmid</keyword>
<dbReference type="PANTHER" id="PTHR43775">
    <property type="entry name" value="FATTY ACID SYNTHASE"/>
    <property type="match status" value="1"/>
</dbReference>
<dbReference type="FunFam" id="3.40.50.12780:FF:000012">
    <property type="entry name" value="Non-ribosomal peptide synthetase"/>
    <property type="match status" value="2"/>
</dbReference>
<dbReference type="CDD" id="cd00833">
    <property type="entry name" value="PKS"/>
    <property type="match status" value="4"/>
</dbReference>
<dbReference type="InterPro" id="IPR013968">
    <property type="entry name" value="PKS_KR"/>
</dbReference>
<evidence type="ECO:0000256" key="3">
    <source>
        <dbReference type="ARBA" id="ARBA00004496"/>
    </source>
</evidence>
<dbReference type="InterPro" id="IPR018201">
    <property type="entry name" value="Ketoacyl_synth_AS"/>
</dbReference>
<dbReference type="Gene3D" id="3.30.559.10">
    <property type="entry name" value="Chloramphenicol acetyltransferase-like domain"/>
    <property type="match status" value="2"/>
</dbReference>
<dbReference type="CDD" id="cd05930">
    <property type="entry name" value="A_NRPS"/>
    <property type="match status" value="1"/>
</dbReference>
<dbReference type="Pfam" id="PF13649">
    <property type="entry name" value="Methyltransf_25"/>
    <property type="match status" value="1"/>
</dbReference>
<keyword evidence="12" id="KW-0511">Multifunctional enzyme</keyword>